<feature type="chain" id="PRO_5012758305" description="RING-type E3 ubiquitin transferase" evidence="15">
    <location>
        <begin position="27"/>
        <end position="264"/>
    </location>
</feature>
<comment type="similarity">
    <text evidence="14">Belongs to the RING-type zinc finger family. ATL subfamily.</text>
</comment>
<dbReference type="InterPro" id="IPR025287">
    <property type="entry name" value="WAK_GUB"/>
</dbReference>
<dbReference type="EMBL" id="MVGT01001699">
    <property type="protein sequence ID" value="OVA11310.1"/>
    <property type="molecule type" value="Genomic_DNA"/>
</dbReference>
<name>A0A200QLG8_MACCD</name>
<proteinExistence type="inferred from homology"/>
<evidence type="ECO:0000256" key="6">
    <source>
        <dbReference type="ARBA" id="ARBA00022692"/>
    </source>
</evidence>
<dbReference type="Pfam" id="PF13947">
    <property type="entry name" value="GUB_WAK_bind"/>
    <property type="match status" value="1"/>
</dbReference>
<evidence type="ECO:0000256" key="3">
    <source>
        <dbReference type="ARBA" id="ARBA00004906"/>
    </source>
</evidence>
<dbReference type="STRING" id="56857.A0A200QLG8"/>
<keyword evidence="9" id="KW-0863">Zinc-finger</keyword>
<evidence type="ECO:0000256" key="10">
    <source>
        <dbReference type="ARBA" id="ARBA00022786"/>
    </source>
</evidence>
<dbReference type="AlphaFoldDB" id="A0A200QLG8"/>
<evidence type="ECO:0000256" key="12">
    <source>
        <dbReference type="ARBA" id="ARBA00022989"/>
    </source>
</evidence>
<dbReference type="Proteomes" id="UP000195402">
    <property type="component" value="Unassembled WGS sequence"/>
</dbReference>
<reference evidence="17 18" key="1">
    <citation type="journal article" date="2017" name="Mol. Plant">
        <title>The Genome of Medicinal Plant Macleaya cordata Provides New Insights into Benzylisoquinoline Alkaloids Metabolism.</title>
        <authorList>
            <person name="Liu X."/>
            <person name="Liu Y."/>
            <person name="Huang P."/>
            <person name="Ma Y."/>
            <person name="Qing Z."/>
            <person name="Tang Q."/>
            <person name="Cao H."/>
            <person name="Cheng P."/>
            <person name="Zheng Y."/>
            <person name="Yuan Z."/>
            <person name="Zhou Y."/>
            <person name="Liu J."/>
            <person name="Tang Z."/>
            <person name="Zhuo Y."/>
            <person name="Zhang Y."/>
            <person name="Yu L."/>
            <person name="Huang J."/>
            <person name="Yang P."/>
            <person name="Peng Q."/>
            <person name="Zhang J."/>
            <person name="Jiang W."/>
            <person name="Zhang Z."/>
            <person name="Lin K."/>
            <person name="Ro D.K."/>
            <person name="Chen X."/>
            <person name="Xiong X."/>
            <person name="Shang Y."/>
            <person name="Huang S."/>
            <person name="Zeng J."/>
        </authorList>
    </citation>
    <scope>NUCLEOTIDE SEQUENCE [LARGE SCALE GENOMIC DNA]</scope>
    <source>
        <strain evidence="18">cv. BLH2017</strain>
        <tissue evidence="17">Root</tissue>
    </source>
</reference>
<sequence>MGTLKVVWFSSFMILFFLFFPHITSTAISTGKCVNSTSCGGVEIRFPFCLKDWQPKHCCYPGFELSCTNNNETVLDLPFSGRFFIRYIDYKYQDIVISDPADCLPRRLLDFNLSDSPFKRDKIEVYGNHYTFFNCSRDIPVSNKYKTINCLSSSSTTYKVISFPTDASAGWLLSPNAGNCKPLGTVSVPRQYDDTYYLEINYLDLTWNKPDCSECESQGQKCRFKNYNSSDLAIGCFGIPTTPLYLQGIISSFTRPLTTLRIIS</sequence>
<evidence type="ECO:0000313" key="17">
    <source>
        <dbReference type="EMBL" id="OVA11310.1"/>
    </source>
</evidence>
<comment type="subcellular location">
    <subcellularLocation>
        <location evidence="2">Membrane</location>
        <topology evidence="2">Single-pass membrane protein</topology>
    </subcellularLocation>
</comment>
<keyword evidence="12" id="KW-1133">Transmembrane helix</keyword>
<protein>
    <recommendedName>
        <fullName evidence="4">RING-type E3 ubiquitin transferase</fullName>
        <ecNumber evidence="4">2.3.2.27</ecNumber>
    </recommendedName>
</protein>
<evidence type="ECO:0000259" key="16">
    <source>
        <dbReference type="Pfam" id="PF13947"/>
    </source>
</evidence>
<comment type="catalytic activity">
    <reaction evidence="1">
        <text>S-ubiquitinyl-[E2 ubiquitin-conjugating enzyme]-L-cysteine + [acceptor protein]-L-lysine = [E2 ubiquitin-conjugating enzyme]-L-cysteine + N(6)-ubiquitinyl-[acceptor protein]-L-lysine.</text>
        <dbReference type="EC" id="2.3.2.27"/>
    </reaction>
</comment>
<evidence type="ECO:0000256" key="1">
    <source>
        <dbReference type="ARBA" id="ARBA00000900"/>
    </source>
</evidence>
<feature type="domain" description="Wall-associated receptor kinase galacturonan-binding" evidence="16">
    <location>
        <begin position="33"/>
        <end position="99"/>
    </location>
</feature>
<keyword evidence="8 15" id="KW-0732">Signal</keyword>
<keyword evidence="6" id="KW-0812">Transmembrane</keyword>
<feature type="signal peptide" evidence="15">
    <location>
        <begin position="1"/>
        <end position="26"/>
    </location>
</feature>
<evidence type="ECO:0000256" key="11">
    <source>
        <dbReference type="ARBA" id="ARBA00022833"/>
    </source>
</evidence>
<evidence type="ECO:0000256" key="15">
    <source>
        <dbReference type="SAM" id="SignalP"/>
    </source>
</evidence>
<evidence type="ECO:0000256" key="9">
    <source>
        <dbReference type="ARBA" id="ARBA00022771"/>
    </source>
</evidence>
<dbReference type="EC" id="2.3.2.27" evidence="4"/>
<keyword evidence="18" id="KW-1185">Reference proteome</keyword>
<keyword evidence="17" id="KW-0675">Receptor</keyword>
<dbReference type="InParanoid" id="A0A200QLG8"/>
<dbReference type="GO" id="GO:0016020">
    <property type="term" value="C:membrane"/>
    <property type="evidence" value="ECO:0007669"/>
    <property type="project" value="UniProtKB-SubCell"/>
</dbReference>
<dbReference type="GO" id="GO:0008270">
    <property type="term" value="F:zinc ion binding"/>
    <property type="evidence" value="ECO:0007669"/>
    <property type="project" value="UniProtKB-KW"/>
</dbReference>
<keyword evidence="17" id="KW-0418">Kinase</keyword>
<keyword evidence="11" id="KW-0862">Zinc</keyword>
<keyword evidence="10" id="KW-0833">Ubl conjugation pathway</keyword>
<dbReference type="OrthoDB" id="547665at2759"/>
<evidence type="ECO:0000256" key="14">
    <source>
        <dbReference type="ARBA" id="ARBA00024209"/>
    </source>
</evidence>
<dbReference type="OMA" id="CTISECK"/>
<comment type="pathway">
    <text evidence="3">Protein modification; protein ubiquitination.</text>
</comment>
<evidence type="ECO:0000256" key="4">
    <source>
        <dbReference type="ARBA" id="ARBA00012483"/>
    </source>
</evidence>
<organism evidence="17 18">
    <name type="scientific">Macleaya cordata</name>
    <name type="common">Five-seeded plume-poppy</name>
    <name type="synonym">Bocconia cordata</name>
    <dbReference type="NCBI Taxonomy" id="56857"/>
    <lineage>
        <taxon>Eukaryota</taxon>
        <taxon>Viridiplantae</taxon>
        <taxon>Streptophyta</taxon>
        <taxon>Embryophyta</taxon>
        <taxon>Tracheophyta</taxon>
        <taxon>Spermatophyta</taxon>
        <taxon>Magnoliopsida</taxon>
        <taxon>Ranunculales</taxon>
        <taxon>Papaveraceae</taxon>
        <taxon>Papaveroideae</taxon>
        <taxon>Macleaya</taxon>
    </lineage>
</organism>
<dbReference type="PANTHER" id="PTHR46279">
    <property type="entry name" value="RING/U-BOX SUPERFAMILY PROTEIN"/>
    <property type="match status" value="1"/>
</dbReference>
<evidence type="ECO:0000313" key="18">
    <source>
        <dbReference type="Proteomes" id="UP000195402"/>
    </source>
</evidence>
<evidence type="ECO:0000256" key="8">
    <source>
        <dbReference type="ARBA" id="ARBA00022729"/>
    </source>
</evidence>
<keyword evidence="7" id="KW-0479">Metal-binding</keyword>
<evidence type="ECO:0000256" key="2">
    <source>
        <dbReference type="ARBA" id="ARBA00004167"/>
    </source>
</evidence>
<dbReference type="GO" id="GO:0016301">
    <property type="term" value="F:kinase activity"/>
    <property type="evidence" value="ECO:0007669"/>
    <property type="project" value="UniProtKB-KW"/>
</dbReference>
<keyword evidence="5" id="KW-0808">Transferase</keyword>
<dbReference type="PANTHER" id="PTHR46279:SF9">
    <property type="entry name" value="OS01G0116300 PROTEIN"/>
    <property type="match status" value="1"/>
</dbReference>
<dbReference type="GO" id="GO:0061630">
    <property type="term" value="F:ubiquitin protein ligase activity"/>
    <property type="evidence" value="ECO:0007669"/>
    <property type="project" value="UniProtKB-EC"/>
</dbReference>
<dbReference type="GO" id="GO:0030247">
    <property type="term" value="F:polysaccharide binding"/>
    <property type="evidence" value="ECO:0007669"/>
    <property type="project" value="InterPro"/>
</dbReference>
<keyword evidence="13" id="KW-0472">Membrane</keyword>
<gene>
    <name evidence="17" type="ORF">BVC80_9007g4</name>
</gene>
<evidence type="ECO:0000256" key="5">
    <source>
        <dbReference type="ARBA" id="ARBA00022679"/>
    </source>
</evidence>
<evidence type="ECO:0000256" key="7">
    <source>
        <dbReference type="ARBA" id="ARBA00022723"/>
    </source>
</evidence>
<comment type="caution">
    <text evidence="17">The sequence shown here is derived from an EMBL/GenBank/DDBJ whole genome shotgun (WGS) entry which is preliminary data.</text>
</comment>
<dbReference type="InterPro" id="IPR046948">
    <property type="entry name" value="ATL20-22-like"/>
</dbReference>
<evidence type="ECO:0000256" key="13">
    <source>
        <dbReference type="ARBA" id="ARBA00023136"/>
    </source>
</evidence>
<accession>A0A200QLG8</accession>